<feature type="compositionally biased region" description="Basic and acidic residues" evidence="1">
    <location>
        <begin position="7"/>
        <end position="33"/>
    </location>
</feature>
<feature type="transmembrane region" description="Helical" evidence="2">
    <location>
        <begin position="164"/>
        <end position="185"/>
    </location>
</feature>
<reference evidence="3" key="1">
    <citation type="submission" date="2022-11" db="EMBL/GenBank/DDBJ databases">
        <authorList>
            <person name="Hyden B.L."/>
            <person name="Feng K."/>
            <person name="Yates T."/>
            <person name="Jawdy S."/>
            <person name="Smart L.B."/>
            <person name="Muchero W."/>
        </authorList>
    </citation>
    <scope>NUCLEOTIDE SEQUENCE</scope>
    <source>
        <tissue evidence="3">Shoot tip</tissue>
    </source>
</reference>
<proteinExistence type="predicted"/>
<name>A0A9Q1ALN6_9ROSI</name>
<dbReference type="AlphaFoldDB" id="A0A9Q1ALN6"/>
<comment type="caution">
    <text evidence="3">The sequence shown here is derived from an EMBL/GenBank/DDBJ whole genome shotgun (WGS) entry which is preliminary data.</text>
</comment>
<sequence length="187" mass="20509">MIRKKKEGRDSKARPHHTKGEKEQERRENKDSSAPHSPLSTRQNPGTISQSRLFPSSPPPKPDRTAAPTTSTSPLPYSKTYRQQEHANSPAACSHGHPRRRRGETEGKNTPISLVGWFWFSQSSLNEEVMRLAIQPPRAGVLGGSSPPATVAGWSVQGTRHQPFSLVSLVSGGYFPASIAFLVFLSC</sequence>
<organism evidence="3 4">
    <name type="scientific">Salix koriyanagi</name>
    <dbReference type="NCBI Taxonomy" id="2511006"/>
    <lineage>
        <taxon>Eukaryota</taxon>
        <taxon>Viridiplantae</taxon>
        <taxon>Streptophyta</taxon>
        <taxon>Embryophyta</taxon>
        <taxon>Tracheophyta</taxon>
        <taxon>Spermatophyta</taxon>
        <taxon>Magnoliopsida</taxon>
        <taxon>eudicotyledons</taxon>
        <taxon>Gunneridae</taxon>
        <taxon>Pentapetalae</taxon>
        <taxon>rosids</taxon>
        <taxon>fabids</taxon>
        <taxon>Malpighiales</taxon>
        <taxon>Salicaceae</taxon>
        <taxon>Saliceae</taxon>
        <taxon>Salix</taxon>
    </lineage>
</organism>
<dbReference type="EMBL" id="JAPFFM010000001">
    <property type="protein sequence ID" value="KAJ6775934.1"/>
    <property type="molecule type" value="Genomic_DNA"/>
</dbReference>
<evidence type="ECO:0000313" key="3">
    <source>
        <dbReference type="EMBL" id="KAJ6775934.1"/>
    </source>
</evidence>
<keyword evidence="2" id="KW-1133">Transmembrane helix</keyword>
<evidence type="ECO:0000256" key="2">
    <source>
        <dbReference type="SAM" id="Phobius"/>
    </source>
</evidence>
<evidence type="ECO:0000313" key="4">
    <source>
        <dbReference type="Proteomes" id="UP001151752"/>
    </source>
</evidence>
<reference evidence="3" key="2">
    <citation type="journal article" date="2023" name="Int. J. Mol. Sci.">
        <title>De Novo Assembly and Annotation of 11 Diverse Shrub Willow (Salix) Genomes Reveals Novel Gene Organization in Sex-Linked Regions.</title>
        <authorList>
            <person name="Hyden B."/>
            <person name="Feng K."/>
            <person name="Yates T.B."/>
            <person name="Jawdy S."/>
            <person name="Cereghino C."/>
            <person name="Smart L.B."/>
            <person name="Muchero W."/>
        </authorList>
    </citation>
    <scope>NUCLEOTIDE SEQUENCE</scope>
    <source>
        <tissue evidence="3">Shoot tip</tissue>
    </source>
</reference>
<protein>
    <submittedName>
        <fullName evidence="3">Uncharacterized protein</fullName>
    </submittedName>
</protein>
<feature type="region of interest" description="Disordered" evidence="1">
    <location>
        <begin position="1"/>
        <end position="108"/>
    </location>
</feature>
<feature type="compositionally biased region" description="Low complexity" evidence="1">
    <location>
        <begin position="65"/>
        <end position="74"/>
    </location>
</feature>
<keyword evidence="2" id="KW-0812">Transmembrane</keyword>
<keyword evidence="4" id="KW-1185">Reference proteome</keyword>
<gene>
    <name evidence="3" type="ORF">OIU74_000178</name>
</gene>
<keyword evidence="2" id="KW-0472">Membrane</keyword>
<accession>A0A9Q1ALN6</accession>
<evidence type="ECO:0000256" key="1">
    <source>
        <dbReference type="SAM" id="MobiDB-lite"/>
    </source>
</evidence>
<feature type="compositionally biased region" description="Polar residues" evidence="1">
    <location>
        <begin position="34"/>
        <end position="54"/>
    </location>
</feature>
<dbReference type="Proteomes" id="UP001151752">
    <property type="component" value="Chromosome 16"/>
</dbReference>